<evidence type="ECO:0000256" key="3">
    <source>
        <dbReference type="ARBA" id="ARBA00022825"/>
    </source>
</evidence>
<keyword evidence="1" id="KW-0645">Protease</keyword>
<comment type="similarity">
    <text evidence="5">Belongs to the peptidase S1 family. CLIP subfamily.</text>
</comment>
<dbReference type="PANTHER" id="PTHR24276">
    <property type="entry name" value="POLYSERASE-RELATED"/>
    <property type="match status" value="1"/>
</dbReference>
<reference evidence="7" key="1">
    <citation type="submission" date="2022-07" db="EMBL/GenBank/DDBJ databases">
        <authorList>
            <person name="Trinca V."/>
            <person name="Uliana J.V.C."/>
            <person name="Torres T.T."/>
            <person name="Ward R.J."/>
            <person name="Monesi N."/>
        </authorList>
    </citation>
    <scope>NUCLEOTIDE SEQUENCE</scope>
    <source>
        <strain evidence="7">HSMRA1968</strain>
        <tissue evidence="7">Whole embryos</tissue>
    </source>
</reference>
<keyword evidence="4" id="KW-1015">Disulfide bond</keyword>
<evidence type="ECO:0000259" key="6">
    <source>
        <dbReference type="PROSITE" id="PS50240"/>
    </source>
</evidence>
<evidence type="ECO:0000256" key="4">
    <source>
        <dbReference type="ARBA" id="ARBA00023157"/>
    </source>
</evidence>
<dbReference type="InterPro" id="IPR050430">
    <property type="entry name" value="Peptidase_S1"/>
</dbReference>
<comment type="caution">
    <text evidence="7">The sequence shown here is derived from an EMBL/GenBank/DDBJ whole genome shotgun (WGS) entry which is preliminary data.</text>
</comment>
<dbReference type="Gene3D" id="2.40.10.10">
    <property type="entry name" value="Trypsin-like serine proteases"/>
    <property type="match status" value="2"/>
</dbReference>
<evidence type="ECO:0000256" key="1">
    <source>
        <dbReference type="ARBA" id="ARBA00022670"/>
    </source>
</evidence>
<dbReference type="FunFam" id="2.40.10.10:FF:000068">
    <property type="entry name" value="transmembrane protease serine 2"/>
    <property type="match status" value="1"/>
</dbReference>
<dbReference type="SMART" id="SM00020">
    <property type="entry name" value="Tryp_SPc"/>
    <property type="match status" value="1"/>
</dbReference>
<organism evidence="7 8">
    <name type="scientific">Pseudolycoriella hygida</name>
    <dbReference type="NCBI Taxonomy" id="35572"/>
    <lineage>
        <taxon>Eukaryota</taxon>
        <taxon>Metazoa</taxon>
        <taxon>Ecdysozoa</taxon>
        <taxon>Arthropoda</taxon>
        <taxon>Hexapoda</taxon>
        <taxon>Insecta</taxon>
        <taxon>Pterygota</taxon>
        <taxon>Neoptera</taxon>
        <taxon>Endopterygota</taxon>
        <taxon>Diptera</taxon>
        <taxon>Nematocera</taxon>
        <taxon>Sciaroidea</taxon>
        <taxon>Sciaridae</taxon>
        <taxon>Pseudolycoriella</taxon>
    </lineage>
</organism>
<evidence type="ECO:0000256" key="5">
    <source>
        <dbReference type="ARBA" id="ARBA00024195"/>
    </source>
</evidence>
<dbReference type="Pfam" id="PF00089">
    <property type="entry name" value="Trypsin"/>
    <property type="match status" value="1"/>
</dbReference>
<dbReference type="InterPro" id="IPR001254">
    <property type="entry name" value="Trypsin_dom"/>
</dbReference>
<proteinExistence type="inferred from homology"/>
<keyword evidence="3" id="KW-0720">Serine protease</keyword>
<dbReference type="GO" id="GO:0004252">
    <property type="term" value="F:serine-type endopeptidase activity"/>
    <property type="evidence" value="ECO:0007669"/>
    <property type="project" value="InterPro"/>
</dbReference>
<dbReference type="OrthoDB" id="7780644at2759"/>
<accession>A0A9Q0S2A3</accession>
<keyword evidence="2" id="KW-0378">Hydrolase</keyword>
<dbReference type="GO" id="GO:0006508">
    <property type="term" value="P:proteolysis"/>
    <property type="evidence" value="ECO:0007669"/>
    <property type="project" value="UniProtKB-KW"/>
</dbReference>
<evidence type="ECO:0000313" key="7">
    <source>
        <dbReference type="EMBL" id="KAJ6640830.1"/>
    </source>
</evidence>
<feature type="domain" description="Peptidase S1" evidence="6">
    <location>
        <begin position="23"/>
        <end position="240"/>
    </location>
</feature>
<dbReference type="EMBL" id="WJQU01000002">
    <property type="protein sequence ID" value="KAJ6640830.1"/>
    <property type="molecule type" value="Genomic_DNA"/>
</dbReference>
<protein>
    <submittedName>
        <fullName evidence="7">Trypsin-4</fullName>
    </submittedName>
</protein>
<dbReference type="InterPro" id="IPR043504">
    <property type="entry name" value="Peptidase_S1_PA_chymotrypsin"/>
</dbReference>
<dbReference type="PROSITE" id="PS50240">
    <property type="entry name" value="TRYPSIN_DOM"/>
    <property type="match status" value="1"/>
</dbReference>
<keyword evidence="8" id="KW-1185">Reference proteome</keyword>
<evidence type="ECO:0000256" key="2">
    <source>
        <dbReference type="ARBA" id="ARBA00022801"/>
    </source>
</evidence>
<evidence type="ECO:0000313" key="8">
    <source>
        <dbReference type="Proteomes" id="UP001151699"/>
    </source>
</evidence>
<dbReference type="AlphaFoldDB" id="A0A9Q0S2A3"/>
<dbReference type="SUPFAM" id="SSF50494">
    <property type="entry name" value="Trypsin-like serine proteases"/>
    <property type="match status" value="1"/>
</dbReference>
<dbReference type="Proteomes" id="UP001151699">
    <property type="component" value="Chromosome B"/>
</dbReference>
<sequence>MMNQRRQLSLNCNIGQNEMRLFIIFSALVITQSQAVHLGEYTVAILNKDNLICNGAIIHDTLIITSAGCVNETKPNELVIKAGSSNFKHGGVQAEVEKIATHKKYNKFSHDYDIAILKLKGCLAVSAPNIAEIAISKEISTNSGLLTGWVSRDDSLGMLQLYNVSVRNAEKCALITAVNVTDRMFCADISQDDRCVEFPVGSPLVINKKLIGIKSFGFQCSFNVFTNVSVLSKFIQKAIKRLALY</sequence>
<dbReference type="PANTHER" id="PTHR24276:SF94">
    <property type="entry name" value="AT20289P-RELATED"/>
    <property type="match status" value="1"/>
</dbReference>
<gene>
    <name evidence="7" type="primary">TRYP4_2</name>
    <name evidence="7" type="ORF">Bhyg_05763</name>
</gene>
<name>A0A9Q0S2A3_9DIPT</name>
<dbReference type="InterPro" id="IPR009003">
    <property type="entry name" value="Peptidase_S1_PA"/>
</dbReference>